<sequence>MDFDPIADAKELCAKWQAETDAFLGRSTAQRPAAVEVDPLEGEVERAYKQTAYAEQQAVALDQRLRAIATMGGIPAEYLSKPRSQGVLRNPFGGPFANNTVVMALQSSQHPDAARLIPLLCERAGIPAPAIDYAGIERKKQRAIWDSEMAQMTAELKASREKALAEYNARLQQGTPKVNTGWKQGVPFPEHLRTKR</sequence>
<reference evidence="3" key="1">
    <citation type="journal article" date="2013" name="Proc. Natl. Acad. Sci. U.S.A.">
        <title>Improving the coverage of the cyanobacterial phylum using diversity-driven genome sequencing.</title>
        <authorList>
            <person name="Shih P.M."/>
            <person name="Wu D."/>
            <person name="Latifi A."/>
            <person name="Axen S.D."/>
            <person name="Fewer D.P."/>
            <person name="Talla E."/>
            <person name="Calteau A."/>
            <person name="Cai F."/>
            <person name="Tandeau de Marsac N."/>
            <person name="Rippka R."/>
            <person name="Herdman M."/>
            <person name="Sivonen K."/>
            <person name="Coursin T."/>
            <person name="Laurent T."/>
            <person name="Goodwin L."/>
            <person name="Nolan M."/>
            <person name="Davenport K.W."/>
            <person name="Han C.S."/>
            <person name="Rubin E.M."/>
            <person name="Eisen J.A."/>
            <person name="Woyke T."/>
            <person name="Gugger M."/>
            <person name="Kerfeld C.A."/>
        </authorList>
    </citation>
    <scope>NUCLEOTIDE SEQUENCE [LARGE SCALE GENOMIC DNA]</scope>
    <source>
        <strain evidence="3">ATCC 27147 / PCC 6307</strain>
    </source>
</reference>
<gene>
    <name evidence="2" type="ordered locus">Cyagr_2496</name>
</gene>
<evidence type="ECO:0000313" key="2">
    <source>
        <dbReference type="EMBL" id="AFY29602.1"/>
    </source>
</evidence>
<organism evidence="2 3">
    <name type="scientific">Cyanobium gracile (strain ATCC 27147 / PCC 6307)</name>
    <dbReference type="NCBI Taxonomy" id="292564"/>
    <lineage>
        <taxon>Bacteria</taxon>
        <taxon>Bacillati</taxon>
        <taxon>Cyanobacteriota</taxon>
        <taxon>Cyanophyceae</taxon>
        <taxon>Synechococcales</taxon>
        <taxon>Prochlorococcaceae</taxon>
        <taxon>Cyanobium</taxon>
    </lineage>
</organism>
<dbReference type="EMBL" id="CP003495">
    <property type="protein sequence ID" value="AFY29602.1"/>
    <property type="molecule type" value="Genomic_DNA"/>
</dbReference>
<accession>K9P862</accession>
<proteinExistence type="predicted"/>
<dbReference type="RefSeq" id="WP_015110040.1">
    <property type="nucleotide sequence ID" value="NC_019675.1"/>
</dbReference>
<name>K9P862_CYAGP</name>
<dbReference type="Proteomes" id="UP000010388">
    <property type="component" value="Chromosome"/>
</dbReference>
<dbReference type="AlphaFoldDB" id="K9P862"/>
<dbReference type="HOGENOM" id="CLU_1388238_0_0_3"/>
<evidence type="ECO:0000256" key="1">
    <source>
        <dbReference type="SAM" id="MobiDB-lite"/>
    </source>
</evidence>
<feature type="region of interest" description="Disordered" evidence="1">
    <location>
        <begin position="176"/>
        <end position="196"/>
    </location>
</feature>
<evidence type="ECO:0000313" key="3">
    <source>
        <dbReference type="Proteomes" id="UP000010388"/>
    </source>
</evidence>
<protein>
    <submittedName>
        <fullName evidence="2">Uncharacterized protein</fullName>
    </submittedName>
</protein>
<dbReference type="KEGG" id="cgc:Cyagr_2496"/>
<dbReference type="STRING" id="292564.Cyagr_2496"/>